<dbReference type="Gene3D" id="3.90.550.10">
    <property type="entry name" value="Spore Coat Polysaccharide Biosynthesis Protein SpsA, Chain A"/>
    <property type="match status" value="1"/>
</dbReference>
<dbReference type="Pfam" id="PF12804">
    <property type="entry name" value="NTP_transf_3"/>
    <property type="match status" value="1"/>
</dbReference>
<evidence type="ECO:0000256" key="2">
    <source>
        <dbReference type="ARBA" id="ARBA00022695"/>
    </source>
</evidence>
<dbReference type="EC" id="2.7.7.68" evidence="6"/>
<feature type="domain" description="MobA-like NTP transferase" evidence="5">
    <location>
        <begin position="27"/>
        <end position="143"/>
    </location>
</feature>
<dbReference type="InterPro" id="IPR025877">
    <property type="entry name" value="MobA-like_NTP_Trfase"/>
</dbReference>
<dbReference type="InterPro" id="IPR029044">
    <property type="entry name" value="Nucleotide-diphossugar_trans"/>
</dbReference>
<keyword evidence="1 6" id="KW-0808">Transferase</keyword>
<dbReference type="InterPro" id="IPR002835">
    <property type="entry name" value="CofC"/>
</dbReference>
<sequence length="274" mass="28068">MSWGGVVALKPAAVGKSRLGVLPVPLRERLALMMALDSLTAIAAATDRLLVITDDPNLPGILAQEDIDAEVLAEPDGGGLNAALSAGDLALREADCDHVLAAVGDLPALTAESVTAFLAAAAVRAVPGRAFVPDRSGVGTTLLAASGVALNPLFGGQSAAAHRDSGAVPIDDLDLPGLRSDVDAPADLPPAIEVGVGRYTASLVAPQDRDLAEYVPVTVAGPVGDQTDEYAVITDSGVRLRLASAVLDRRIRFLRAGQRLHAVRAGDAVLSAWF</sequence>
<name>A0A516Q6P8_9ACTN</name>
<evidence type="ECO:0000256" key="1">
    <source>
        <dbReference type="ARBA" id="ARBA00022679"/>
    </source>
</evidence>
<protein>
    <submittedName>
        <fullName evidence="6">2-phospho-L-lactate guanylyltransferase</fullName>
        <ecNumber evidence="6">2.7.7.68</ecNumber>
    </submittedName>
</protein>
<evidence type="ECO:0000259" key="5">
    <source>
        <dbReference type="Pfam" id="PF12804"/>
    </source>
</evidence>
<dbReference type="NCBIfam" id="TIGR03552">
    <property type="entry name" value="F420_cofC"/>
    <property type="match status" value="1"/>
</dbReference>
<dbReference type="PANTHER" id="PTHR40392:SF1">
    <property type="entry name" value="2-PHOSPHO-L-LACTATE GUANYLYLTRANSFERASE"/>
    <property type="match status" value="1"/>
</dbReference>
<dbReference type="SUPFAM" id="SSF53448">
    <property type="entry name" value="Nucleotide-diphospho-sugar transferases"/>
    <property type="match status" value="1"/>
</dbReference>
<dbReference type="GO" id="GO:0005525">
    <property type="term" value="F:GTP binding"/>
    <property type="evidence" value="ECO:0007669"/>
    <property type="project" value="UniProtKB-KW"/>
</dbReference>
<evidence type="ECO:0000256" key="4">
    <source>
        <dbReference type="ARBA" id="ARBA00023134"/>
    </source>
</evidence>
<organism evidence="6 7">
    <name type="scientific">Microlunatus elymi</name>
    <dbReference type="NCBI Taxonomy" id="2596828"/>
    <lineage>
        <taxon>Bacteria</taxon>
        <taxon>Bacillati</taxon>
        <taxon>Actinomycetota</taxon>
        <taxon>Actinomycetes</taxon>
        <taxon>Propionibacteriales</taxon>
        <taxon>Propionibacteriaceae</taxon>
        <taxon>Microlunatus</taxon>
    </lineage>
</organism>
<keyword evidence="7" id="KW-1185">Reference proteome</keyword>
<dbReference type="PANTHER" id="PTHR40392">
    <property type="entry name" value="2-PHOSPHO-L-LACTATE GUANYLYLTRANSFERASE"/>
    <property type="match status" value="1"/>
</dbReference>
<dbReference type="Proteomes" id="UP000319263">
    <property type="component" value="Chromosome"/>
</dbReference>
<dbReference type="KEGG" id="mik:FOE78_16060"/>
<keyword evidence="2 6" id="KW-0548">Nucleotidyltransferase</keyword>
<dbReference type="OrthoDB" id="3827496at2"/>
<dbReference type="AlphaFoldDB" id="A0A516Q6P8"/>
<reference evidence="6 7" key="1">
    <citation type="submission" date="2019-07" db="EMBL/GenBank/DDBJ databases">
        <title>Microlunatus dokdonensis sp. nov. isolated from the rhizospheric soil of the wild plant Elymus tsukushiensis.</title>
        <authorList>
            <person name="Ghim S.-Y."/>
            <person name="Hwang Y.-J."/>
            <person name="Son J.-S."/>
            <person name="Shin J.-H."/>
        </authorList>
    </citation>
    <scope>NUCLEOTIDE SEQUENCE [LARGE SCALE GENOMIC DNA]</scope>
    <source>
        <strain evidence="6 7">KUDC0627</strain>
    </source>
</reference>
<accession>A0A516Q6P8</accession>
<evidence type="ECO:0000313" key="7">
    <source>
        <dbReference type="Proteomes" id="UP000319263"/>
    </source>
</evidence>
<keyword evidence="3" id="KW-0547">Nucleotide-binding</keyword>
<evidence type="ECO:0000256" key="3">
    <source>
        <dbReference type="ARBA" id="ARBA00022741"/>
    </source>
</evidence>
<evidence type="ECO:0000313" key="6">
    <source>
        <dbReference type="EMBL" id="QDP98851.1"/>
    </source>
</evidence>
<keyword evidence="4" id="KW-0342">GTP-binding</keyword>
<dbReference type="EMBL" id="CP041692">
    <property type="protein sequence ID" value="QDP98851.1"/>
    <property type="molecule type" value="Genomic_DNA"/>
</dbReference>
<dbReference type="GO" id="GO:0043814">
    <property type="term" value="F:phospholactate guanylyltransferase activity"/>
    <property type="evidence" value="ECO:0007669"/>
    <property type="project" value="UniProtKB-EC"/>
</dbReference>
<proteinExistence type="predicted"/>
<gene>
    <name evidence="6" type="primary">cofC</name>
    <name evidence="6" type="ORF">FOE78_16060</name>
</gene>